<comment type="subcellular location">
    <subcellularLocation>
        <location evidence="1">Membrane</location>
    </subcellularLocation>
</comment>
<sequence>MKRSFIHCTIVCCGLSLAGCNTTPTQEQTGTVLGGVLGGVLGSQVGGGDGRTAATIAGSLAGALIGGAIGRSMDDTDRLKVTRALETDRTGASSHWRNPDSGNQYTVTPTRTYEASGTPCREYTVDGVVGGKKEKIYGTACRQADGTWRATNS</sequence>
<feature type="signal peptide" evidence="6">
    <location>
        <begin position="1"/>
        <end position="18"/>
    </location>
</feature>
<evidence type="ECO:0000256" key="4">
    <source>
        <dbReference type="ARBA" id="ARBA00023139"/>
    </source>
</evidence>
<feature type="region of interest" description="Disordered" evidence="5">
    <location>
        <begin position="87"/>
        <end position="106"/>
    </location>
</feature>
<evidence type="ECO:0000259" key="7">
    <source>
        <dbReference type="Pfam" id="PF05433"/>
    </source>
</evidence>
<evidence type="ECO:0000259" key="8">
    <source>
        <dbReference type="Pfam" id="PF16998"/>
    </source>
</evidence>
<dbReference type="PANTHER" id="PTHR35603:SF2">
    <property type="entry name" value="OUTER MEMBRANE LIPOPROTEIN"/>
    <property type="match status" value="1"/>
</dbReference>
<dbReference type="RefSeq" id="WP_040040335.1">
    <property type="nucleotide sequence ID" value="NZ_JWJG01000028.1"/>
</dbReference>
<evidence type="ECO:0000256" key="2">
    <source>
        <dbReference type="ARBA" id="ARBA00022729"/>
    </source>
</evidence>
<keyword evidence="3" id="KW-0472">Membrane</keyword>
<name>A0A0C2BTY8_9BURK</name>
<dbReference type="InterPro" id="IPR032635">
    <property type="entry name" value="Anti_2"/>
</dbReference>
<dbReference type="PIRSF" id="PIRSF002721">
    <property type="entry name" value="Surface_antigen_Rickettsia"/>
    <property type="match status" value="1"/>
</dbReference>
<dbReference type="AlphaFoldDB" id="A0A0C2BTY8"/>
<accession>A0A0C2BTY8</accession>
<keyword evidence="10" id="KW-1185">Reference proteome</keyword>
<dbReference type="Proteomes" id="UP000031572">
    <property type="component" value="Unassembled WGS sequence"/>
</dbReference>
<comment type="caution">
    <text evidence="9">The sequence shown here is derived from an EMBL/GenBank/DDBJ whole genome shotgun (WGS) entry which is preliminary data.</text>
</comment>
<dbReference type="InterPro" id="IPR008816">
    <property type="entry name" value="Gly_zipper_2TM_dom"/>
</dbReference>
<dbReference type="Pfam" id="PF05433">
    <property type="entry name" value="Rick_17kDa_Anti"/>
    <property type="match status" value="1"/>
</dbReference>
<keyword evidence="4" id="KW-0564">Palmitate</keyword>
<dbReference type="PROSITE" id="PS51257">
    <property type="entry name" value="PROKAR_LIPOPROTEIN"/>
    <property type="match status" value="1"/>
</dbReference>
<proteinExistence type="predicted"/>
<evidence type="ECO:0000256" key="1">
    <source>
        <dbReference type="ARBA" id="ARBA00004370"/>
    </source>
</evidence>
<dbReference type="InterPro" id="IPR016364">
    <property type="entry name" value="Surface_antigen_Rickettsia"/>
</dbReference>
<dbReference type="PANTHER" id="PTHR35603">
    <property type="match status" value="1"/>
</dbReference>
<evidence type="ECO:0000256" key="3">
    <source>
        <dbReference type="ARBA" id="ARBA00023136"/>
    </source>
</evidence>
<feature type="compositionally biased region" description="Polar residues" evidence="5">
    <location>
        <begin position="90"/>
        <end position="106"/>
    </location>
</feature>
<dbReference type="EMBL" id="JWJG01000028">
    <property type="protein sequence ID" value="KIF81511.1"/>
    <property type="molecule type" value="Genomic_DNA"/>
</dbReference>
<dbReference type="GO" id="GO:0019867">
    <property type="term" value="C:outer membrane"/>
    <property type="evidence" value="ECO:0007669"/>
    <property type="project" value="InterPro"/>
</dbReference>
<feature type="domain" description="Glycine zipper 2TM" evidence="7">
    <location>
        <begin position="30"/>
        <end position="70"/>
    </location>
</feature>
<feature type="domain" description="Surface antigen" evidence="8">
    <location>
        <begin position="78"/>
        <end position="151"/>
    </location>
</feature>
<evidence type="ECO:0000256" key="6">
    <source>
        <dbReference type="SAM" id="SignalP"/>
    </source>
</evidence>
<organism evidence="9 10">
    <name type="scientific">Noviherbaspirillum autotrophicum</name>
    <dbReference type="NCBI Taxonomy" id="709839"/>
    <lineage>
        <taxon>Bacteria</taxon>
        <taxon>Pseudomonadati</taxon>
        <taxon>Pseudomonadota</taxon>
        <taxon>Betaproteobacteria</taxon>
        <taxon>Burkholderiales</taxon>
        <taxon>Oxalobacteraceae</taxon>
        <taxon>Noviherbaspirillum</taxon>
    </lineage>
</organism>
<evidence type="ECO:0000313" key="9">
    <source>
        <dbReference type="EMBL" id="KIF81511.1"/>
    </source>
</evidence>
<protein>
    <submittedName>
        <fullName evidence="9">Surface antigen</fullName>
    </submittedName>
</protein>
<dbReference type="Pfam" id="PF16998">
    <property type="entry name" value="17kDa_Anti_2"/>
    <property type="match status" value="1"/>
</dbReference>
<keyword evidence="2 6" id="KW-0732">Signal</keyword>
<dbReference type="OrthoDB" id="6170015at2"/>
<keyword evidence="4" id="KW-0449">Lipoprotein</keyword>
<dbReference type="STRING" id="709839.TSA66_12990"/>
<reference evidence="9 10" key="1">
    <citation type="submission" date="2014-12" db="EMBL/GenBank/DDBJ databases">
        <title>Denitrispirillum autotrophicum gen. nov., sp. nov., Denitrifying, Facultatively Autotrophic Bacteria Isolated from Rice Paddy Soil.</title>
        <authorList>
            <person name="Ishii S."/>
            <person name="Ashida N."/>
            <person name="Ohno H."/>
            <person name="Otsuka S."/>
            <person name="Yokota A."/>
            <person name="Senoo K."/>
        </authorList>
    </citation>
    <scope>NUCLEOTIDE SEQUENCE [LARGE SCALE GENOMIC DNA]</scope>
    <source>
        <strain evidence="9 10">TSA66</strain>
    </source>
</reference>
<gene>
    <name evidence="9" type="ORF">TSA66_12990</name>
</gene>
<evidence type="ECO:0000313" key="10">
    <source>
        <dbReference type="Proteomes" id="UP000031572"/>
    </source>
</evidence>
<dbReference type="InterPro" id="IPR051407">
    <property type="entry name" value="Bact_OM_lipoprot/Surf_antigen"/>
</dbReference>
<evidence type="ECO:0000256" key="5">
    <source>
        <dbReference type="SAM" id="MobiDB-lite"/>
    </source>
</evidence>
<feature type="chain" id="PRO_5002146251" evidence="6">
    <location>
        <begin position="19"/>
        <end position="153"/>
    </location>
</feature>